<evidence type="ECO:0000313" key="3">
    <source>
        <dbReference type="EMBL" id="QBK88060.1"/>
    </source>
</evidence>
<name>A0A481YYJ3_9VIRU</name>
<feature type="region of interest" description="Disordered" evidence="1">
    <location>
        <begin position="237"/>
        <end position="262"/>
    </location>
</feature>
<evidence type="ECO:0000259" key="2">
    <source>
        <dbReference type="SMART" id="SM00128"/>
    </source>
</evidence>
<dbReference type="InterPro" id="IPR036691">
    <property type="entry name" value="Endo/exonu/phosph_ase_sf"/>
</dbReference>
<accession>A0A481YYJ3</accession>
<dbReference type="InterPro" id="IPR046985">
    <property type="entry name" value="IP5"/>
</dbReference>
<proteinExistence type="predicted"/>
<gene>
    <name evidence="3" type="ORF">LCMAC202_04220</name>
</gene>
<dbReference type="Gene3D" id="3.60.10.10">
    <property type="entry name" value="Endonuclease/exonuclease/phosphatase"/>
    <property type="match status" value="1"/>
</dbReference>
<organism evidence="3">
    <name type="scientific">Marseillevirus LCMAC202</name>
    <dbReference type="NCBI Taxonomy" id="2506606"/>
    <lineage>
        <taxon>Viruses</taxon>
        <taxon>Varidnaviria</taxon>
        <taxon>Bamfordvirae</taxon>
        <taxon>Nucleocytoviricota</taxon>
        <taxon>Megaviricetes</taxon>
        <taxon>Pimascovirales</taxon>
        <taxon>Pimascovirales incertae sedis</taxon>
        <taxon>Marseilleviridae</taxon>
    </lineage>
</organism>
<sequence>MDDGPEADFVNVLGDKIINSERNYDLVVIGLQEDSIRDSPLSSLIVDSIRKKYQLLKLVTLSGWGVTTYKALKDEWGYRPRGLRLVIFKRKDLKLEITSVEVNDMVCPSFKEWITSGKGGVVVNLHTSLGKLAFLNIHLPFSSRSIIQNPNDKISYRHRAMMWQAQCLRKLYENVISMYQPNYLFILGDLNFRVQIRTETGAKEIAQKIFDEPDYIKELIQEADELQLLFDYSKFMSSDSDSSQSSEEEEEDIKKHTPIPILNEGINNSGPVFLPTCKLKRGRKNTCTVKSYKLGRQNQRTPSWCDRILSKQFSSDGELSCVLYDRWEYGTMNQSDHAAVFGVYRITSHTI</sequence>
<feature type="domain" description="Inositol polyphosphate-related phosphatase" evidence="2">
    <location>
        <begin position="3"/>
        <end position="351"/>
    </location>
</feature>
<reference evidence="3" key="1">
    <citation type="journal article" date="2019" name="MBio">
        <title>Virus Genomes from Deep Sea Sediments Expand the Ocean Megavirome and Support Independent Origins of Viral Gigantism.</title>
        <authorList>
            <person name="Backstrom D."/>
            <person name="Yutin N."/>
            <person name="Jorgensen S.L."/>
            <person name="Dharamshi J."/>
            <person name="Homa F."/>
            <person name="Zaremba-Niedwiedzka K."/>
            <person name="Spang A."/>
            <person name="Wolf Y.I."/>
            <person name="Koonin E.V."/>
            <person name="Ettema T.J."/>
        </authorList>
    </citation>
    <scope>NUCLEOTIDE SEQUENCE</scope>
</reference>
<dbReference type="PANTHER" id="PTHR11200">
    <property type="entry name" value="INOSITOL 5-PHOSPHATASE"/>
    <property type="match status" value="1"/>
</dbReference>
<dbReference type="GO" id="GO:0046856">
    <property type="term" value="P:phosphatidylinositol dephosphorylation"/>
    <property type="evidence" value="ECO:0007669"/>
    <property type="project" value="InterPro"/>
</dbReference>
<protein>
    <recommendedName>
        <fullName evidence="2">Inositol polyphosphate-related phosphatase domain-containing protein</fullName>
    </recommendedName>
</protein>
<dbReference type="Pfam" id="PF22669">
    <property type="entry name" value="Exo_endo_phos2"/>
    <property type="match status" value="1"/>
</dbReference>
<evidence type="ECO:0000256" key="1">
    <source>
        <dbReference type="SAM" id="MobiDB-lite"/>
    </source>
</evidence>
<dbReference type="GO" id="GO:0004439">
    <property type="term" value="F:phosphatidylinositol-4,5-bisphosphate 5-phosphatase activity"/>
    <property type="evidence" value="ECO:0007669"/>
    <property type="project" value="TreeGrafter"/>
</dbReference>
<dbReference type="InterPro" id="IPR000300">
    <property type="entry name" value="IPPc"/>
</dbReference>
<dbReference type="SUPFAM" id="SSF56219">
    <property type="entry name" value="DNase I-like"/>
    <property type="match status" value="1"/>
</dbReference>
<dbReference type="EMBL" id="MK500374">
    <property type="protein sequence ID" value="QBK88060.1"/>
    <property type="molecule type" value="Genomic_DNA"/>
</dbReference>
<dbReference type="PANTHER" id="PTHR11200:SF275">
    <property type="entry name" value="LD06095P"/>
    <property type="match status" value="1"/>
</dbReference>
<dbReference type="SMART" id="SM00128">
    <property type="entry name" value="IPPc"/>
    <property type="match status" value="1"/>
</dbReference>